<comment type="caution">
    <text evidence="13">The sequence shown here is derived from an EMBL/GenBank/DDBJ whole genome shotgun (WGS) entry which is preliminary data.</text>
</comment>
<organism evidence="13 14">
    <name type="scientific">Saguinus oedipus</name>
    <name type="common">Cotton-top tamarin</name>
    <name type="synonym">Oedipomidas oedipus</name>
    <dbReference type="NCBI Taxonomy" id="9490"/>
    <lineage>
        <taxon>Eukaryota</taxon>
        <taxon>Metazoa</taxon>
        <taxon>Chordata</taxon>
        <taxon>Craniata</taxon>
        <taxon>Vertebrata</taxon>
        <taxon>Euteleostomi</taxon>
        <taxon>Mammalia</taxon>
        <taxon>Eutheria</taxon>
        <taxon>Euarchontoglires</taxon>
        <taxon>Primates</taxon>
        <taxon>Haplorrhini</taxon>
        <taxon>Platyrrhini</taxon>
        <taxon>Cebidae</taxon>
        <taxon>Callitrichinae</taxon>
        <taxon>Saguinus</taxon>
    </lineage>
</organism>
<evidence type="ECO:0000256" key="2">
    <source>
        <dbReference type="ARBA" id="ARBA00007296"/>
    </source>
</evidence>
<evidence type="ECO:0000313" key="13">
    <source>
        <dbReference type="EMBL" id="KAK2113721.1"/>
    </source>
</evidence>
<dbReference type="PRINTS" id="PR00122">
    <property type="entry name" value="VACATPASE"/>
</dbReference>
<evidence type="ECO:0000256" key="8">
    <source>
        <dbReference type="ARBA" id="ARBA00023136"/>
    </source>
</evidence>
<evidence type="ECO:0000256" key="4">
    <source>
        <dbReference type="ARBA" id="ARBA00022692"/>
    </source>
</evidence>
<feature type="transmembrane region" description="Helical" evidence="11">
    <location>
        <begin position="12"/>
        <end position="33"/>
    </location>
</feature>
<evidence type="ECO:0000256" key="9">
    <source>
        <dbReference type="ARBA" id="ARBA00029431"/>
    </source>
</evidence>
<dbReference type="SUPFAM" id="SSF81333">
    <property type="entry name" value="F1F0 ATP synthase subunit C"/>
    <property type="match status" value="1"/>
</dbReference>
<keyword evidence="11" id="KW-0926">Vacuole</keyword>
<keyword evidence="6 11" id="KW-1133">Transmembrane helix</keyword>
<dbReference type="InterPro" id="IPR002379">
    <property type="entry name" value="ATPase_proteolipid_c-like_dom"/>
</dbReference>
<evidence type="ECO:0000256" key="1">
    <source>
        <dbReference type="ARBA" id="ARBA00004644"/>
    </source>
</evidence>
<comment type="similarity">
    <text evidence="2 11">Belongs to the V-ATPase proteolipid subunit family.</text>
</comment>
<feature type="domain" description="V-ATPase proteolipid subunit C-like" evidence="12">
    <location>
        <begin position="98"/>
        <end position="148"/>
    </location>
</feature>
<comment type="subunit">
    <text evidence="10">V-ATPase is a heteromultimeric enzyme made up of two complexes: the ATP-hydrolytic V1 complex and the proton translocation V0 complex. The V1 complex consists of three catalytic AB heterodimers that form a heterohexamer, three peripheral stalks each consisting of EG heterodimers, one central rotor including subunits D and F, and the regulatory subunits C and H. The proton translocation complex V0 consists of the proton transport subunit a, a ring of proteolipid subunits c9c'', rotary subunit d, subunits e and f, and the accessory subunits ATP6AP1/Ac45 and ATP6AP2/PRR. Interacts with the V0 complex V-ATPase subunit a4 ATP6V0A4. Interacts with LASS2. Interacts with RNF182; this interaction leads to ubiquitination and degradation via the proteasome pathway.</text>
</comment>
<keyword evidence="7 11" id="KW-0406">Ion transport</keyword>
<feature type="domain" description="V-ATPase proteolipid subunit C-like" evidence="12">
    <location>
        <begin position="20"/>
        <end position="76"/>
    </location>
</feature>
<dbReference type="InterPro" id="IPR035921">
    <property type="entry name" value="F/V-ATP_Csub_sf"/>
</dbReference>
<evidence type="ECO:0000256" key="10">
    <source>
        <dbReference type="ARBA" id="ARBA00046606"/>
    </source>
</evidence>
<evidence type="ECO:0000256" key="6">
    <source>
        <dbReference type="ARBA" id="ARBA00022989"/>
    </source>
</evidence>
<dbReference type="InterPro" id="IPR011555">
    <property type="entry name" value="ATPase_proteolipid_su_C_euk"/>
</dbReference>
<comment type="subcellular location">
    <subcellularLocation>
        <location evidence="9">Cytoplasmic vesicle</location>
        <location evidence="9">Clathrin-coated vesicle membrane</location>
        <topology evidence="9">Multi-pass membrane protein</topology>
    </subcellularLocation>
    <subcellularLocation>
        <location evidence="1">Cytoplasmic vesicle</location>
        <location evidence="1">Secretory vesicle</location>
        <location evidence="1">Synaptic vesicle membrane</location>
        <topology evidence="1">Multi-pass membrane protein</topology>
    </subcellularLocation>
    <subcellularLocation>
        <location evidence="11">Vacuole membrane</location>
        <topology evidence="11">Multi-pass membrane protein</topology>
    </subcellularLocation>
</comment>
<gene>
    <name evidence="13" type="primary">ATP6V0C_1</name>
    <name evidence="13" type="ORF">P7K49_007987</name>
</gene>
<accession>A0ABQ9VX70</accession>
<dbReference type="InterPro" id="IPR000245">
    <property type="entry name" value="ATPase_proteolipid_csu"/>
</dbReference>
<evidence type="ECO:0000256" key="7">
    <source>
        <dbReference type="ARBA" id="ARBA00023065"/>
    </source>
</evidence>
<keyword evidence="3 11" id="KW-0813">Transport</keyword>
<keyword evidence="8 11" id="KW-0472">Membrane</keyword>
<dbReference type="NCBIfam" id="TIGR01100">
    <property type="entry name" value="V_ATP_synt_C"/>
    <property type="match status" value="1"/>
</dbReference>
<keyword evidence="14" id="KW-1185">Reference proteome</keyword>
<evidence type="ECO:0000256" key="11">
    <source>
        <dbReference type="RuleBase" id="RU363060"/>
    </source>
</evidence>
<protein>
    <recommendedName>
        <fullName evidence="11">V-type proton ATPase proteolipid subunit</fullName>
    </recommendedName>
</protein>
<evidence type="ECO:0000256" key="5">
    <source>
        <dbReference type="ARBA" id="ARBA00022781"/>
    </source>
</evidence>
<sequence>MSECKNGPEYASLFAVSGASAAMVFTSALGAAYDTAKGGTGIAALCVLRPELIPKPLIPVVAAGSVATYGLVVTVIANSLNDDASLYRSFLRAPAGAWAGAAGFAIRIVGVAKPGGTARQPRHFGGVIPILIFAEVLGLYGLIVAFLLCTE</sequence>
<evidence type="ECO:0000313" key="14">
    <source>
        <dbReference type="Proteomes" id="UP001266305"/>
    </source>
</evidence>
<evidence type="ECO:0000259" key="12">
    <source>
        <dbReference type="Pfam" id="PF00137"/>
    </source>
</evidence>
<feature type="transmembrane region" description="Helical" evidence="11">
    <location>
        <begin position="57"/>
        <end position="78"/>
    </location>
</feature>
<keyword evidence="5 11" id="KW-0375">Hydrogen ion transport</keyword>
<dbReference type="PANTHER" id="PTHR10263">
    <property type="entry name" value="V-TYPE PROTON ATPASE PROTEOLIPID SUBUNIT"/>
    <property type="match status" value="1"/>
</dbReference>
<keyword evidence="4 11" id="KW-0812">Transmembrane</keyword>
<dbReference type="Gene3D" id="1.20.120.610">
    <property type="entry name" value="lithium bound rotor ring of v- atpase"/>
    <property type="match status" value="1"/>
</dbReference>
<name>A0ABQ9VX70_SAGOE</name>
<feature type="transmembrane region" description="Helical" evidence="11">
    <location>
        <begin position="124"/>
        <end position="149"/>
    </location>
</feature>
<dbReference type="EMBL" id="JASSZA010000004">
    <property type="protein sequence ID" value="KAK2113721.1"/>
    <property type="molecule type" value="Genomic_DNA"/>
</dbReference>
<evidence type="ECO:0000256" key="3">
    <source>
        <dbReference type="ARBA" id="ARBA00022448"/>
    </source>
</evidence>
<dbReference type="Pfam" id="PF00137">
    <property type="entry name" value="ATP-synt_C"/>
    <property type="match status" value="2"/>
</dbReference>
<reference evidence="13 14" key="1">
    <citation type="submission" date="2023-05" db="EMBL/GenBank/DDBJ databases">
        <title>B98-5 Cell Line De Novo Hybrid Assembly: An Optical Mapping Approach.</title>
        <authorList>
            <person name="Kananen K."/>
            <person name="Auerbach J.A."/>
            <person name="Kautto E."/>
            <person name="Blachly J.S."/>
        </authorList>
    </citation>
    <scope>NUCLEOTIDE SEQUENCE [LARGE SCALE GENOMIC DNA]</scope>
    <source>
        <strain evidence="13">B95-8</strain>
        <tissue evidence="13">Cell line</tissue>
    </source>
</reference>
<dbReference type="Proteomes" id="UP001266305">
    <property type="component" value="Unassembled WGS sequence"/>
</dbReference>
<comment type="function">
    <text evidence="11">Proton-conducting pore forming of the V0 complex of vacuolar(H+)-ATPase (V-ATPase), a multisubunit enzyme composed of a peripheral complex (V1) that hydrolyzes ATP and a membrane integral complex (V0) that translocates protons. V-ATPase is responsible for acidifying and maintaining the pH of intracellular compartments and in some cell types, is targeted to the plasma membrane, where it is responsible for acidifying the extracellular environment.</text>
</comment>
<feature type="transmembrane region" description="Helical" evidence="11">
    <location>
        <begin position="90"/>
        <end position="112"/>
    </location>
</feature>
<proteinExistence type="inferred from homology"/>